<evidence type="ECO:0008006" key="3">
    <source>
        <dbReference type="Google" id="ProtNLM"/>
    </source>
</evidence>
<evidence type="ECO:0000313" key="2">
    <source>
        <dbReference type="Proteomes" id="UP000292282"/>
    </source>
</evidence>
<comment type="caution">
    <text evidence="1">The sequence shown here is derived from an EMBL/GenBank/DDBJ whole genome shotgun (WGS) entry which is preliminary data.</text>
</comment>
<keyword evidence="2" id="KW-1185">Reference proteome</keyword>
<accession>A0A4Q9LXW3</accession>
<dbReference type="Proteomes" id="UP000292282">
    <property type="component" value="Unassembled WGS sequence"/>
</dbReference>
<organism evidence="1 2">
    <name type="scientific">Hamiltosporidium tvaerminnensis</name>
    <dbReference type="NCBI Taxonomy" id="1176355"/>
    <lineage>
        <taxon>Eukaryota</taxon>
        <taxon>Fungi</taxon>
        <taxon>Fungi incertae sedis</taxon>
        <taxon>Microsporidia</taxon>
        <taxon>Dubosqiidae</taxon>
        <taxon>Hamiltosporidium</taxon>
    </lineage>
</organism>
<dbReference type="VEuPathDB" id="MicrosporidiaDB:CWI38_0371p0010"/>
<gene>
    <name evidence="1" type="ORF">CWI38_0371p0010</name>
</gene>
<protein>
    <recommendedName>
        <fullName evidence="3">Reverse transcriptase</fullName>
    </recommendedName>
</protein>
<sequence>MSKKIERGAARRWSVTTVVCVVYRSISRKLNVKYTKSAMTGEAKEFLKVIGLEINKEKSATNDTCCEDTAILEDVSVYKYLGIIEDSRGIPTRSSFEELDDAMRAVLVKNKIHLCPRFKERFVELRGEHMLLQLLDCLEKSKEISTRRAAILKYRLVEEVTKKSLEEAQLAKLYNEIEKRKLHSKLYKARKNELVSVSDSSRWLKRGNIRPRNEAVFCYIQDKNVFWGADGVCQHCGKSGKTVDHLATRCEKMLGHDYTRRHNEVVRCLHLLLLNRYKFKFSKRIRSHSVQEILDKEYAEIRVDTRIKTDVKI</sequence>
<dbReference type="AlphaFoldDB" id="A0A4Q9LXW3"/>
<proteinExistence type="predicted"/>
<evidence type="ECO:0000313" key="1">
    <source>
        <dbReference type="EMBL" id="TBU13648.1"/>
    </source>
</evidence>
<feature type="non-terminal residue" evidence="1">
    <location>
        <position position="313"/>
    </location>
</feature>
<dbReference type="EMBL" id="PITK01000371">
    <property type="protein sequence ID" value="TBU13648.1"/>
    <property type="molecule type" value="Genomic_DNA"/>
</dbReference>
<reference evidence="1 2" key="1">
    <citation type="submission" date="2017-12" db="EMBL/GenBank/DDBJ databases">
        <authorList>
            <person name="Pombert J.-F."/>
            <person name="Haag K.L."/>
            <person name="Ebert D."/>
        </authorList>
    </citation>
    <scope>NUCLEOTIDE SEQUENCE [LARGE SCALE GENOMIC DNA]</scope>
    <source>
        <strain evidence="1">IL-G-3</strain>
    </source>
</reference>
<name>A0A4Q9LXW3_9MICR</name>